<gene>
    <name evidence="3" type="ORF">OHU35_26925</name>
</gene>
<proteinExistence type="predicted"/>
<name>A0ABZ1MQN1_STREF</name>
<feature type="transmembrane region" description="Helical" evidence="2">
    <location>
        <begin position="123"/>
        <end position="146"/>
    </location>
</feature>
<accession>A0ABZ1MQN1</accession>
<keyword evidence="2" id="KW-1133">Transmembrane helix</keyword>
<evidence type="ECO:0000256" key="1">
    <source>
        <dbReference type="SAM" id="MobiDB-lite"/>
    </source>
</evidence>
<evidence type="ECO:0000313" key="4">
    <source>
        <dbReference type="Proteomes" id="UP001621512"/>
    </source>
</evidence>
<evidence type="ECO:0000256" key="2">
    <source>
        <dbReference type="SAM" id="Phobius"/>
    </source>
</evidence>
<keyword evidence="2" id="KW-0472">Membrane</keyword>
<keyword evidence="2" id="KW-0812">Transmembrane</keyword>
<feature type="compositionally biased region" description="Basic and acidic residues" evidence="1">
    <location>
        <begin position="235"/>
        <end position="252"/>
    </location>
</feature>
<sequence length="363" mass="37407">MADEQYRWLDRETAERLLSGEPLEAVDGADRGEAERLARTLGALSASPPLTSEELPGEAAAMAAFRKVRAERADAAAALAAPGGTGGRAAAEVVDAGLVRIGTSHGGGSGAVRRPRWARPARLALAAALAVGMVGGIAVAAGTGVLTPFGGDEPDPGASVSAAVSPPGRPLKSPSPSDSVQGGSTPDDVPSGPAAGGAGGSGRGEARDDTAPKPGSGERGDGPGDSRRKIASACRDLRDGKRLNADRRRALRDAAGGTRVWKYCKGVLSTAGSRSTDRDDEDSGKGRSKDTDRDSDRDGDRKRGKAERKADRQAEKHAEKQAELRSEKRSDDDDVADRGRARQSLAPLRPAVSYSVKISGPRV</sequence>
<evidence type="ECO:0000313" key="3">
    <source>
        <dbReference type="EMBL" id="WTW29473.1"/>
    </source>
</evidence>
<dbReference type="Proteomes" id="UP001621512">
    <property type="component" value="Chromosome"/>
</dbReference>
<dbReference type="EMBL" id="CP108341">
    <property type="protein sequence ID" value="WTW29473.1"/>
    <property type="molecule type" value="Genomic_DNA"/>
</dbReference>
<reference evidence="3 4" key="1">
    <citation type="submission" date="2022-10" db="EMBL/GenBank/DDBJ databases">
        <title>The complete genomes of actinobacterial strains from the NBC collection.</title>
        <authorList>
            <person name="Joergensen T.S."/>
            <person name="Alvarez Arevalo M."/>
            <person name="Sterndorff E.B."/>
            <person name="Faurdal D."/>
            <person name="Vuksanovic O."/>
            <person name="Mourched A.-S."/>
            <person name="Charusanti P."/>
            <person name="Shaw S."/>
            <person name="Blin K."/>
            <person name="Weber T."/>
        </authorList>
    </citation>
    <scope>NUCLEOTIDE SEQUENCE [LARGE SCALE GENOMIC DNA]</scope>
    <source>
        <strain evidence="3 4">NBC_00017</strain>
    </source>
</reference>
<feature type="compositionally biased region" description="Gly residues" evidence="1">
    <location>
        <begin position="194"/>
        <end position="203"/>
    </location>
</feature>
<protein>
    <submittedName>
        <fullName evidence="3">Uncharacterized protein</fullName>
    </submittedName>
</protein>
<feature type="compositionally biased region" description="Basic and acidic residues" evidence="1">
    <location>
        <begin position="283"/>
        <end position="340"/>
    </location>
</feature>
<dbReference type="RefSeq" id="WP_189722849.1">
    <property type="nucleotide sequence ID" value="NZ_BMUK01000003.1"/>
</dbReference>
<keyword evidence="4" id="KW-1185">Reference proteome</keyword>
<feature type="compositionally biased region" description="Polar residues" evidence="1">
    <location>
        <begin position="174"/>
        <end position="184"/>
    </location>
</feature>
<feature type="region of interest" description="Disordered" evidence="1">
    <location>
        <begin position="150"/>
        <end position="363"/>
    </location>
</feature>
<feature type="compositionally biased region" description="Basic and acidic residues" evidence="1">
    <location>
        <begin position="204"/>
        <end position="228"/>
    </location>
</feature>
<organism evidence="3 4">
    <name type="scientific">Streptomyces purpurascens</name>
    <dbReference type="NCBI Taxonomy" id="1924"/>
    <lineage>
        <taxon>Bacteria</taxon>
        <taxon>Bacillati</taxon>
        <taxon>Actinomycetota</taxon>
        <taxon>Actinomycetes</taxon>
        <taxon>Kitasatosporales</taxon>
        <taxon>Streptomycetaceae</taxon>
        <taxon>Streptomyces</taxon>
    </lineage>
</organism>